<protein>
    <submittedName>
        <fullName evidence="2">Transposase</fullName>
    </submittedName>
</protein>
<sequence>MRHRSTHQPQASRTALHRVLTIGSRPIATRVSSRHVAPTRRTFREDTSLRALNEVFIAVRLGGVPVESEGF</sequence>
<reference evidence="2" key="1">
    <citation type="submission" date="2017-02" db="UniProtKB">
        <authorList>
            <consortium name="WormBaseParasite"/>
        </authorList>
    </citation>
    <scope>IDENTIFICATION</scope>
</reference>
<evidence type="ECO:0000313" key="1">
    <source>
        <dbReference type="Proteomes" id="UP000036681"/>
    </source>
</evidence>
<proteinExistence type="predicted"/>
<dbReference type="Proteomes" id="UP000036681">
    <property type="component" value="Unplaced"/>
</dbReference>
<name>A0A0M3HPY1_ASCLU</name>
<accession>A0A0M3HPY1</accession>
<keyword evidence="1" id="KW-1185">Reference proteome</keyword>
<dbReference type="AlphaFoldDB" id="A0A0M3HPY1"/>
<dbReference type="WBParaSite" id="ALUE_0000403901-mRNA-1">
    <property type="protein sequence ID" value="ALUE_0000403901-mRNA-1"/>
    <property type="gene ID" value="ALUE_0000403901"/>
</dbReference>
<evidence type="ECO:0000313" key="2">
    <source>
        <dbReference type="WBParaSite" id="ALUE_0000403901-mRNA-1"/>
    </source>
</evidence>
<organism evidence="1 2">
    <name type="scientific">Ascaris lumbricoides</name>
    <name type="common">Giant roundworm</name>
    <dbReference type="NCBI Taxonomy" id="6252"/>
    <lineage>
        <taxon>Eukaryota</taxon>
        <taxon>Metazoa</taxon>
        <taxon>Ecdysozoa</taxon>
        <taxon>Nematoda</taxon>
        <taxon>Chromadorea</taxon>
        <taxon>Rhabditida</taxon>
        <taxon>Spirurina</taxon>
        <taxon>Ascaridomorpha</taxon>
        <taxon>Ascaridoidea</taxon>
        <taxon>Ascarididae</taxon>
        <taxon>Ascaris</taxon>
    </lineage>
</organism>